<proteinExistence type="predicted"/>
<accession>A0A4R6W048</accession>
<dbReference type="RefSeq" id="WP_133570989.1">
    <property type="nucleotide sequence ID" value="NZ_SNYR01000001.1"/>
</dbReference>
<organism evidence="3 4">
    <name type="scientific">Maritalea mobilis</name>
    <dbReference type="NCBI Taxonomy" id="483324"/>
    <lineage>
        <taxon>Bacteria</taxon>
        <taxon>Pseudomonadati</taxon>
        <taxon>Pseudomonadota</taxon>
        <taxon>Alphaproteobacteria</taxon>
        <taxon>Hyphomicrobiales</taxon>
        <taxon>Devosiaceae</taxon>
        <taxon>Maritalea</taxon>
    </lineage>
</organism>
<dbReference type="AlphaFoldDB" id="A0A4R6W048"/>
<dbReference type="InterPro" id="IPR038696">
    <property type="entry name" value="IalB_sf"/>
</dbReference>
<dbReference type="InterPro" id="IPR010642">
    <property type="entry name" value="Invasion_prot_B"/>
</dbReference>
<evidence type="ECO:0000256" key="1">
    <source>
        <dbReference type="SAM" id="MobiDB-lite"/>
    </source>
</evidence>
<sequence length="217" mass="23312">MLNIFKSGAKLAAAGMLAMSLAGGALAQDASQQPERKPEDNWLKVCDKLSSGELACIVRQVVYQGGNKIGAFTLRDDPSGENRYLAIAEMPLAVLLPFGLTWQVDNTKPIRMPFVTCDPTKCTGQLVVNEAFIGALKRGAKLKLSAKNRANKDLVVDVNLSGFTAVYEGDTYFTPAEFQAQSSGQNALEQQLQGVAEELRKEKSGEGSDQPAENTGN</sequence>
<gene>
    <name evidence="3" type="ORF">ATL17_0277</name>
</gene>
<dbReference type="EMBL" id="SNYR01000001">
    <property type="protein sequence ID" value="TDQ66285.1"/>
    <property type="molecule type" value="Genomic_DNA"/>
</dbReference>
<protein>
    <submittedName>
        <fullName evidence="3">Invasion protein IalB</fullName>
    </submittedName>
</protein>
<feature type="region of interest" description="Disordered" evidence="1">
    <location>
        <begin position="198"/>
        <end position="217"/>
    </location>
</feature>
<evidence type="ECO:0000313" key="4">
    <source>
        <dbReference type="Proteomes" id="UP000295391"/>
    </source>
</evidence>
<dbReference type="Pfam" id="PF06776">
    <property type="entry name" value="IalB"/>
    <property type="match status" value="1"/>
</dbReference>
<evidence type="ECO:0000313" key="3">
    <source>
        <dbReference type="EMBL" id="TDQ66285.1"/>
    </source>
</evidence>
<name>A0A4R6W048_9HYPH</name>
<comment type="caution">
    <text evidence="3">The sequence shown here is derived from an EMBL/GenBank/DDBJ whole genome shotgun (WGS) entry which is preliminary data.</text>
</comment>
<dbReference type="Gene3D" id="2.60.40.1880">
    <property type="entry name" value="Invasion associated locus B (IalB) protein"/>
    <property type="match status" value="1"/>
</dbReference>
<reference evidence="3 4" key="1">
    <citation type="submission" date="2019-03" db="EMBL/GenBank/DDBJ databases">
        <title>Genomic Encyclopedia of Type Strains, Phase III (KMG-III): the genomes of soil and plant-associated and newly described type strains.</title>
        <authorList>
            <person name="Whitman W."/>
        </authorList>
    </citation>
    <scope>NUCLEOTIDE SEQUENCE [LARGE SCALE GENOMIC DNA]</scope>
    <source>
        <strain evidence="3 4">CGMCC 1.7002</strain>
    </source>
</reference>
<feature type="signal peptide" evidence="2">
    <location>
        <begin position="1"/>
        <end position="27"/>
    </location>
</feature>
<dbReference type="OrthoDB" id="8017994at2"/>
<keyword evidence="4" id="KW-1185">Reference proteome</keyword>
<dbReference type="Proteomes" id="UP000295391">
    <property type="component" value="Unassembled WGS sequence"/>
</dbReference>
<feature type="chain" id="PRO_5020791909" evidence="2">
    <location>
        <begin position="28"/>
        <end position="217"/>
    </location>
</feature>
<keyword evidence="2" id="KW-0732">Signal</keyword>
<evidence type="ECO:0000256" key="2">
    <source>
        <dbReference type="SAM" id="SignalP"/>
    </source>
</evidence>